<comment type="function">
    <text evidence="1">Part of the ABC transporter complex LptBFG involved in the translocation of lipopolysaccharide (LPS) from the inner membrane to the outer membrane.</text>
</comment>
<evidence type="ECO:0000256" key="1">
    <source>
        <dbReference type="ARBA" id="ARBA00002265"/>
    </source>
</evidence>
<proteinExistence type="inferred from homology"/>
<feature type="transmembrane region" description="Helical" evidence="9">
    <location>
        <begin position="270"/>
        <end position="292"/>
    </location>
</feature>
<protein>
    <submittedName>
        <fullName evidence="10">LptF/LptG family permease</fullName>
    </submittedName>
</protein>
<evidence type="ECO:0000313" key="10">
    <source>
        <dbReference type="EMBL" id="RZO16775.1"/>
    </source>
</evidence>
<dbReference type="PANTHER" id="PTHR33529:SF2">
    <property type="entry name" value="LIPOPOLYSACCHARIDE EXPORT SYSTEM PERMEASE PROTEIN LPTG"/>
    <property type="match status" value="1"/>
</dbReference>
<feature type="transmembrane region" description="Helical" evidence="9">
    <location>
        <begin position="12"/>
        <end position="38"/>
    </location>
</feature>
<evidence type="ECO:0000256" key="7">
    <source>
        <dbReference type="ARBA" id="ARBA00023136"/>
    </source>
</evidence>
<dbReference type="GO" id="GO:0043190">
    <property type="term" value="C:ATP-binding cassette (ABC) transporter complex"/>
    <property type="evidence" value="ECO:0007669"/>
    <property type="project" value="TreeGrafter"/>
</dbReference>
<evidence type="ECO:0000256" key="8">
    <source>
        <dbReference type="ARBA" id="ARBA00026081"/>
    </source>
</evidence>
<dbReference type="Pfam" id="PF03739">
    <property type="entry name" value="LptF_LptG"/>
    <property type="match status" value="1"/>
</dbReference>
<dbReference type="GO" id="GO:0015920">
    <property type="term" value="P:lipopolysaccharide transport"/>
    <property type="evidence" value="ECO:0007669"/>
    <property type="project" value="TreeGrafter"/>
</dbReference>
<comment type="subunit">
    <text evidence="8">Component of the lipopolysaccharide transport and assembly complex. The LptBFG transporter is composed of two ATP-binding proteins (LptB) and two transmembrane proteins (LptF and LptG).</text>
</comment>
<keyword evidence="4" id="KW-1003">Cell membrane</keyword>
<dbReference type="PANTHER" id="PTHR33529">
    <property type="entry name" value="SLR0882 PROTEIN-RELATED"/>
    <property type="match status" value="1"/>
</dbReference>
<evidence type="ECO:0000256" key="9">
    <source>
        <dbReference type="SAM" id="Phobius"/>
    </source>
</evidence>
<feature type="transmembrane region" description="Helical" evidence="9">
    <location>
        <begin position="102"/>
        <end position="120"/>
    </location>
</feature>
<feature type="transmembrane region" description="Helical" evidence="9">
    <location>
        <begin position="332"/>
        <end position="351"/>
    </location>
</feature>
<keyword evidence="7 9" id="KW-0472">Membrane</keyword>
<feature type="transmembrane region" description="Helical" evidence="9">
    <location>
        <begin position="64"/>
        <end position="82"/>
    </location>
</feature>
<evidence type="ECO:0000313" key="11">
    <source>
        <dbReference type="Proteomes" id="UP000318359"/>
    </source>
</evidence>
<accession>A0A520M6C1</accession>
<evidence type="ECO:0000256" key="2">
    <source>
        <dbReference type="ARBA" id="ARBA00004651"/>
    </source>
</evidence>
<organism evidence="10 11">
    <name type="scientific">SAR86 cluster bacterium</name>
    <dbReference type="NCBI Taxonomy" id="2030880"/>
    <lineage>
        <taxon>Bacteria</taxon>
        <taxon>Pseudomonadati</taxon>
        <taxon>Pseudomonadota</taxon>
        <taxon>Gammaproteobacteria</taxon>
        <taxon>SAR86 cluster</taxon>
    </lineage>
</organism>
<keyword evidence="6 9" id="KW-1133">Transmembrane helix</keyword>
<comment type="caution">
    <text evidence="10">The sequence shown here is derived from an EMBL/GenBank/DDBJ whole genome shotgun (WGS) entry which is preliminary data.</text>
</comment>
<comment type="subcellular location">
    <subcellularLocation>
        <location evidence="2">Cell membrane</location>
        <topology evidence="2">Multi-pass membrane protein</topology>
    </subcellularLocation>
</comment>
<evidence type="ECO:0000256" key="3">
    <source>
        <dbReference type="ARBA" id="ARBA00007725"/>
    </source>
</evidence>
<sequence>MIINFGIYARYLIYRTFFISSFVFLAFLFLDSIFLVIAELEDISESYSVNDLIMYILGIMPHRSLTYLEGSCLLGILISMSISHQEGNLNVLRSAGFSPFKISFIASLGSLLMIFILLISDEFYFKDIGMNSEIEKRLLIDESKDLKKLSSNWVEDRGTFLQYYIKDKDSLYDISIVKVEDNKVVFVANANNAKILDKSILLNEPYSYKDFAQDVNQDPEIPFIFPAVLQLSSPNVRNIRLLDQLDYLQDIKATDSEIDNSFKSELEKNIYRTLFLPISALSIMLLAGSLMFGSLRNSAMGTKIIFGVVCGFIYNVLQDLSVSIFISYSLNIMVSILLPILFVLGLCLFSYRKI</sequence>
<gene>
    <name evidence="10" type="ORF">EVB00_02695</name>
</gene>
<dbReference type="Proteomes" id="UP000318359">
    <property type="component" value="Unassembled WGS sequence"/>
</dbReference>
<keyword evidence="5 9" id="KW-0812">Transmembrane</keyword>
<evidence type="ECO:0000256" key="4">
    <source>
        <dbReference type="ARBA" id="ARBA00022475"/>
    </source>
</evidence>
<dbReference type="EMBL" id="SHBM01000039">
    <property type="protein sequence ID" value="RZO16775.1"/>
    <property type="molecule type" value="Genomic_DNA"/>
</dbReference>
<name>A0A520M6C1_9GAMM</name>
<dbReference type="InterPro" id="IPR005495">
    <property type="entry name" value="LptG/LptF_permease"/>
</dbReference>
<reference evidence="10 11" key="1">
    <citation type="submission" date="2019-02" db="EMBL/GenBank/DDBJ databases">
        <title>Prokaryotic population dynamics and viral predation in marine succession experiment using metagenomics: the confinement effect.</title>
        <authorList>
            <person name="Haro-Moreno J.M."/>
            <person name="Rodriguez-Valera F."/>
            <person name="Lopez-Perez M."/>
        </authorList>
    </citation>
    <scope>NUCLEOTIDE SEQUENCE [LARGE SCALE GENOMIC DNA]</scope>
    <source>
        <strain evidence="10">MED-G167</strain>
    </source>
</reference>
<comment type="similarity">
    <text evidence="3">Belongs to the LptF/LptG family.</text>
</comment>
<evidence type="ECO:0000256" key="5">
    <source>
        <dbReference type="ARBA" id="ARBA00022692"/>
    </source>
</evidence>
<dbReference type="AlphaFoldDB" id="A0A520M6C1"/>
<evidence type="ECO:0000256" key="6">
    <source>
        <dbReference type="ARBA" id="ARBA00022989"/>
    </source>
</evidence>
<feature type="transmembrane region" description="Helical" evidence="9">
    <location>
        <begin position="304"/>
        <end position="326"/>
    </location>
</feature>